<keyword evidence="4 6" id="KW-1133">Transmembrane helix</keyword>
<comment type="caution">
    <text evidence="8">The sequence shown here is derived from an EMBL/GenBank/DDBJ whole genome shotgun (WGS) entry which is preliminary data.</text>
</comment>
<dbReference type="Proteomes" id="UP000437131">
    <property type="component" value="Unassembled WGS sequence"/>
</dbReference>
<evidence type="ECO:0000256" key="5">
    <source>
        <dbReference type="ARBA" id="ARBA00023136"/>
    </source>
</evidence>
<dbReference type="AlphaFoldDB" id="A0A844GWE2"/>
<organism evidence="8 9">
    <name type="scientific">Cyanobacterium aponinum 0216</name>
    <dbReference type="NCBI Taxonomy" id="2676140"/>
    <lineage>
        <taxon>Bacteria</taxon>
        <taxon>Bacillati</taxon>
        <taxon>Cyanobacteriota</taxon>
        <taxon>Cyanophyceae</taxon>
        <taxon>Oscillatoriophycideae</taxon>
        <taxon>Chroococcales</taxon>
        <taxon>Geminocystaceae</taxon>
        <taxon>Cyanobacterium</taxon>
    </lineage>
</organism>
<accession>A0A844GWE2</accession>
<gene>
    <name evidence="8" type="ORF">GGC33_10600</name>
</gene>
<evidence type="ECO:0000256" key="3">
    <source>
        <dbReference type="ARBA" id="ARBA00022692"/>
    </source>
</evidence>
<proteinExistence type="inferred from homology"/>
<evidence type="ECO:0000256" key="4">
    <source>
        <dbReference type="ARBA" id="ARBA00022989"/>
    </source>
</evidence>
<feature type="transmembrane region" description="Helical" evidence="6">
    <location>
        <begin position="123"/>
        <end position="142"/>
    </location>
</feature>
<evidence type="ECO:0000256" key="1">
    <source>
        <dbReference type="ARBA" id="ARBA00004651"/>
    </source>
</evidence>
<evidence type="ECO:0000256" key="2">
    <source>
        <dbReference type="ARBA" id="ARBA00022475"/>
    </source>
</evidence>
<dbReference type="GO" id="GO:0005886">
    <property type="term" value="C:plasma membrane"/>
    <property type="evidence" value="ECO:0007669"/>
    <property type="project" value="UniProtKB-SubCell"/>
</dbReference>
<dbReference type="InterPro" id="IPR032816">
    <property type="entry name" value="VTT_dom"/>
</dbReference>
<dbReference type="RefSeq" id="WP_338324366.1">
    <property type="nucleotide sequence ID" value="NZ_WMIA01000011.1"/>
</dbReference>
<evidence type="ECO:0000259" key="7">
    <source>
        <dbReference type="Pfam" id="PF09335"/>
    </source>
</evidence>
<dbReference type="PANTHER" id="PTHR12677:SF59">
    <property type="entry name" value="GOLGI APPARATUS MEMBRANE PROTEIN TVP38-RELATED"/>
    <property type="match status" value="1"/>
</dbReference>
<feature type="transmembrane region" description="Helical" evidence="6">
    <location>
        <begin position="70"/>
        <end position="94"/>
    </location>
</feature>
<feature type="transmembrane region" description="Helical" evidence="6">
    <location>
        <begin position="180"/>
        <end position="201"/>
    </location>
</feature>
<keyword evidence="5 6" id="KW-0472">Membrane</keyword>
<evidence type="ECO:0000256" key="6">
    <source>
        <dbReference type="RuleBase" id="RU366058"/>
    </source>
</evidence>
<keyword evidence="3 6" id="KW-0812">Transmembrane</keyword>
<feature type="transmembrane region" description="Helical" evidence="6">
    <location>
        <begin position="154"/>
        <end position="174"/>
    </location>
</feature>
<feature type="domain" description="VTT" evidence="7">
    <location>
        <begin position="58"/>
        <end position="174"/>
    </location>
</feature>
<evidence type="ECO:0000313" key="8">
    <source>
        <dbReference type="EMBL" id="MTF39372.1"/>
    </source>
</evidence>
<reference evidence="8 9" key="1">
    <citation type="submission" date="2019-11" db="EMBL/GenBank/DDBJ databases">
        <title>Isolation of a new High Light Tolerant Cyanobacteria.</title>
        <authorList>
            <person name="Dobson Z."/>
            <person name="Vaughn N."/>
            <person name="Vaughn M."/>
            <person name="Fromme P."/>
            <person name="Mazor Y."/>
        </authorList>
    </citation>
    <scope>NUCLEOTIDE SEQUENCE [LARGE SCALE GENOMIC DNA]</scope>
    <source>
        <strain evidence="8 9">0216</strain>
    </source>
</reference>
<dbReference type="EMBL" id="WMIA01000011">
    <property type="protein sequence ID" value="MTF39372.1"/>
    <property type="molecule type" value="Genomic_DNA"/>
</dbReference>
<dbReference type="Pfam" id="PF09335">
    <property type="entry name" value="VTT_dom"/>
    <property type="match status" value="1"/>
</dbReference>
<keyword evidence="2 6" id="KW-1003">Cell membrane</keyword>
<feature type="transmembrane region" description="Helical" evidence="6">
    <location>
        <begin position="39"/>
        <end position="58"/>
    </location>
</feature>
<protein>
    <recommendedName>
        <fullName evidence="6">TVP38/TMEM64 family membrane protein</fullName>
    </recommendedName>
</protein>
<sequence length="210" mass="22989">MKGKLIVVTLILICLTGVSIVWMGGIQPEILHEQVKRLGIFAPIIYVLLYIVATILLLPSTPLNISGGLIFGFQWGLFWTAIAAIMAAIASFIYARFLGQNWVRQKFGSYLQNLDEEIRKGGIWYIFAIRLLPLIPYGILNYGAGLTSVTQKDYLFGTIFGTIPGIFPFVMIGAGLAEGSILPVTIASGLASLLLFGATWFKNKSKGKKN</sequence>
<comment type="subcellular location">
    <subcellularLocation>
        <location evidence="1 6">Cell membrane</location>
        <topology evidence="1 6">Multi-pass membrane protein</topology>
    </subcellularLocation>
</comment>
<comment type="similarity">
    <text evidence="6">Belongs to the TVP38/TMEM64 family.</text>
</comment>
<dbReference type="PANTHER" id="PTHR12677">
    <property type="entry name" value="GOLGI APPARATUS MEMBRANE PROTEIN TVP38-RELATED"/>
    <property type="match status" value="1"/>
</dbReference>
<name>A0A844GWE2_9CHRO</name>
<evidence type="ECO:0000313" key="9">
    <source>
        <dbReference type="Proteomes" id="UP000437131"/>
    </source>
</evidence>
<dbReference type="InterPro" id="IPR015414">
    <property type="entry name" value="TMEM64"/>
</dbReference>